<evidence type="ECO:0000256" key="3">
    <source>
        <dbReference type="ARBA" id="ARBA00023172"/>
    </source>
</evidence>
<dbReference type="Pfam" id="PF00589">
    <property type="entry name" value="Phage_integrase"/>
    <property type="match status" value="1"/>
</dbReference>
<dbReference type="AlphaFoldDB" id="A0AA87RDB0"/>
<evidence type="ECO:0000259" key="6">
    <source>
        <dbReference type="PROSITE" id="PS51900"/>
    </source>
</evidence>
<dbReference type="Pfam" id="PF26003">
    <property type="entry name" value="Integrase_N_phage"/>
    <property type="match status" value="1"/>
</dbReference>
<dbReference type="CDD" id="cd01189">
    <property type="entry name" value="INT_ICEBs1_C_like"/>
    <property type="match status" value="1"/>
</dbReference>
<comment type="caution">
    <text evidence="7">The sequence shown here is derived from an EMBL/GenBank/DDBJ whole genome shotgun (WGS) entry which is preliminary data.</text>
</comment>
<proteinExistence type="inferred from homology"/>
<dbReference type="InterPro" id="IPR002104">
    <property type="entry name" value="Integrase_catalytic"/>
</dbReference>
<dbReference type="GO" id="GO:0015074">
    <property type="term" value="P:DNA integration"/>
    <property type="evidence" value="ECO:0007669"/>
    <property type="project" value="InterPro"/>
</dbReference>
<accession>A0AA87RDB0</accession>
<dbReference type="InterPro" id="IPR053876">
    <property type="entry name" value="Phage_int_M"/>
</dbReference>
<dbReference type="PROSITE" id="PS51900">
    <property type="entry name" value="CB"/>
    <property type="match status" value="1"/>
</dbReference>
<comment type="similarity">
    <text evidence="1">Belongs to the 'phage' integrase family.</text>
</comment>
<evidence type="ECO:0000259" key="5">
    <source>
        <dbReference type="PROSITE" id="PS51898"/>
    </source>
</evidence>
<keyword evidence="8" id="KW-1185">Reference proteome</keyword>
<dbReference type="Pfam" id="PF22022">
    <property type="entry name" value="Phage_int_M"/>
    <property type="match status" value="1"/>
</dbReference>
<evidence type="ECO:0000313" key="8">
    <source>
        <dbReference type="Proteomes" id="UP000321749"/>
    </source>
</evidence>
<sequence length="383" mass="41939">MAKRKPRESFGRLRKTSAGRWHASYMGPDGARHNAPATFHLVTDARLWLSNQHRDIARGEWTAPGEAKRTTVAARVKLDAYARHWVETRTNRDGEPLRDRTRVEYIRLIDTALAPLGDLALNAITTETVRTWYSALVKSGRKTLAARAYSLLKSIMTTALHDGRIKSNPCIIRGAQNASTGKTVDPPTPADLDKIVKAMPDRLKAAVLLAAWVGARYGELTELRRSDVTTLDDPAGSIMLVSIARAVTHVTGEGYKVGMPKSAAGVRVVPIPPHVAPAVEKHLREHVGPSPDALLFPATGTNSHLPQSSLVKHYYPARKAAGRPDMPWHALRHFGATRAALAGATLKELQARLGHSTVSAAMRYQHTAGRDFDLARRMAKLDT</sequence>
<evidence type="ECO:0000256" key="2">
    <source>
        <dbReference type="ARBA" id="ARBA00023125"/>
    </source>
</evidence>
<evidence type="ECO:0000313" key="7">
    <source>
        <dbReference type="EMBL" id="GEK80572.1"/>
    </source>
</evidence>
<gene>
    <name evidence="7" type="ORF">ABA31_19230</name>
</gene>
<dbReference type="PROSITE" id="PS51898">
    <property type="entry name" value="TYR_RECOMBINASE"/>
    <property type="match status" value="1"/>
</dbReference>
<dbReference type="InterPro" id="IPR010998">
    <property type="entry name" value="Integrase_recombinase_N"/>
</dbReference>
<dbReference type="SUPFAM" id="SSF56349">
    <property type="entry name" value="DNA breaking-rejoining enzymes"/>
    <property type="match status" value="1"/>
</dbReference>
<dbReference type="EMBL" id="BJUU01000011">
    <property type="protein sequence ID" value="GEK80572.1"/>
    <property type="molecule type" value="Genomic_DNA"/>
</dbReference>
<evidence type="ECO:0000256" key="4">
    <source>
        <dbReference type="PROSITE-ProRule" id="PRU01248"/>
    </source>
</evidence>
<keyword evidence="2 4" id="KW-0238">DNA-binding</keyword>
<protein>
    <submittedName>
        <fullName evidence="7">Prophage phiRv2 integrase</fullName>
    </submittedName>
</protein>
<dbReference type="Gene3D" id="1.10.443.10">
    <property type="entry name" value="Intergrase catalytic core"/>
    <property type="match status" value="1"/>
</dbReference>
<dbReference type="InterPro" id="IPR058717">
    <property type="entry name" value="Phage_L5_Integrase_N"/>
</dbReference>
<keyword evidence="3" id="KW-0233">DNA recombination</keyword>
<name>A0AA87RDB0_9MICO</name>
<dbReference type="Gene3D" id="1.10.150.130">
    <property type="match status" value="1"/>
</dbReference>
<reference evidence="7 8" key="1">
    <citation type="submission" date="2019-07" db="EMBL/GenBank/DDBJ databases">
        <title>Whole genome shotgun sequence of Agrococcus baldri NBRC 103055.</title>
        <authorList>
            <person name="Hosoyama A."/>
            <person name="Uohara A."/>
            <person name="Ohji S."/>
            <person name="Ichikawa N."/>
        </authorList>
    </citation>
    <scope>NUCLEOTIDE SEQUENCE [LARGE SCALE GENOMIC DNA]</scope>
    <source>
        <strain evidence="7 8">NBRC 103055</strain>
    </source>
</reference>
<dbReference type="InterPro" id="IPR050090">
    <property type="entry name" value="Tyrosine_recombinase_XerCD"/>
</dbReference>
<dbReference type="PANTHER" id="PTHR30349:SF64">
    <property type="entry name" value="PROPHAGE INTEGRASE INTD-RELATED"/>
    <property type="match status" value="1"/>
</dbReference>
<dbReference type="InterPro" id="IPR044068">
    <property type="entry name" value="CB"/>
</dbReference>
<dbReference type="GO" id="GO:0006310">
    <property type="term" value="P:DNA recombination"/>
    <property type="evidence" value="ECO:0007669"/>
    <property type="project" value="UniProtKB-KW"/>
</dbReference>
<dbReference type="GO" id="GO:0003677">
    <property type="term" value="F:DNA binding"/>
    <property type="evidence" value="ECO:0007669"/>
    <property type="project" value="UniProtKB-UniRule"/>
</dbReference>
<feature type="domain" description="Tyr recombinase" evidence="5">
    <location>
        <begin position="182"/>
        <end position="380"/>
    </location>
</feature>
<dbReference type="InterPro" id="IPR011010">
    <property type="entry name" value="DNA_brk_join_enz"/>
</dbReference>
<evidence type="ECO:0000256" key="1">
    <source>
        <dbReference type="ARBA" id="ARBA00008857"/>
    </source>
</evidence>
<feature type="domain" description="Core-binding (CB)" evidence="6">
    <location>
        <begin position="76"/>
        <end position="160"/>
    </location>
</feature>
<dbReference type="InterPro" id="IPR013762">
    <property type="entry name" value="Integrase-like_cat_sf"/>
</dbReference>
<dbReference type="PANTHER" id="PTHR30349">
    <property type="entry name" value="PHAGE INTEGRASE-RELATED"/>
    <property type="match status" value="1"/>
</dbReference>
<dbReference type="RefSeq" id="WP_146794971.1">
    <property type="nucleotide sequence ID" value="NZ_BJUU01000011.1"/>
</dbReference>
<dbReference type="Proteomes" id="UP000321749">
    <property type="component" value="Unassembled WGS sequence"/>
</dbReference>
<organism evidence="7 8">
    <name type="scientific">Agrococcus baldri</name>
    <dbReference type="NCBI Taxonomy" id="153730"/>
    <lineage>
        <taxon>Bacteria</taxon>
        <taxon>Bacillati</taxon>
        <taxon>Actinomycetota</taxon>
        <taxon>Actinomycetes</taxon>
        <taxon>Micrococcales</taxon>
        <taxon>Microbacteriaceae</taxon>
        <taxon>Agrococcus</taxon>
    </lineage>
</organism>